<proteinExistence type="predicted"/>
<feature type="transmembrane region" description="Helical" evidence="1">
    <location>
        <begin position="6"/>
        <end position="24"/>
    </location>
</feature>
<dbReference type="AlphaFoldDB" id="A0ABD6CTY9"/>
<keyword evidence="1" id="KW-0812">Transmembrane</keyword>
<evidence type="ECO:0000256" key="1">
    <source>
        <dbReference type="SAM" id="Phobius"/>
    </source>
</evidence>
<keyword evidence="3" id="KW-1185">Reference proteome</keyword>
<evidence type="ECO:0000313" key="2">
    <source>
        <dbReference type="EMBL" id="MFD1632300.1"/>
    </source>
</evidence>
<keyword evidence="1" id="KW-1133">Transmembrane helix</keyword>
<comment type="caution">
    <text evidence="2">The sequence shown here is derived from an EMBL/GenBank/DDBJ whole genome shotgun (WGS) entry which is preliminary data.</text>
</comment>
<dbReference type="Proteomes" id="UP001597075">
    <property type="component" value="Unassembled WGS sequence"/>
</dbReference>
<dbReference type="RefSeq" id="WP_256406399.1">
    <property type="nucleotide sequence ID" value="NZ_CP187151.1"/>
</dbReference>
<reference evidence="2 3" key="1">
    <citation type="journal article" date="2019" name="Int. J. Syst. Evol. Microbiol.">
        <title>The Global Catalogue of Microorganisms (GCM) 10K type strain sequencing project: providing services to taxonomists for standard genome sequencing and annotation.</title>
        <authorList>
            <consortium name="The Broad Institute Genomics Platform"/>
            <consortium name="The Broad Institute Genome Sequencing Center for Infectious Disease"/>
            <person name="Wu L."/>
            <person name="Ma J."/>
        </authorList>
    </citation>
    <scope>NUCLEOTIDE SEQUENCE [LARGE SCALE GENOMIC DNA]</scope>
    <source>
        <strain evidence="2 3">CGMCC 1.10594</strain>
    </source>
</reference>
<evidence type="ECO:0000313" key="3">
    <source>
        <dbReference type="Proteomes" id="UP001597075"/>
    </source>
</evidence>
<accession>A0ABD6CTY9</accession>
<keyword evidence="1" id="KW-0472">Membrane</keyword>
<dbReference type="EMBL" id="JBHUDL010000004">
    <property type="protein sequence ID" value="MFD1632300.1"/>
    <property type="molecule type" value="Genomic_DNA"/>
</dbReference>
<organism evidence="2 3">
    <name type="scientific">Haloplanus ruber</name>
    <dbReference type="NCBI Taxonomy" id="869892"/>
    <lineage>
        <taxon>Archaea</taxon>
        <taxon>Methanobacteriati</taxon>
        <taxon>Methanobacteriota</taxon>
        <taxon>Stenosarchaea group</taxon>
        <taxon>Halobacteria</taxon>
        <taxon>Halobacteriales</taxon>
        <taxon>Haloferacaceae</taxon>
        <taxon>Haloplanus</taxon>
    </lineage>
</organism>
<feature type="transmembrane region" description="Helical" evidence="1">
    <location>
        <begin position="31"/>
        <end position="52"/>
    </location>
</feature>
<protein>
    <submittedName>
        <fullName evidence="2">Uncharacterized protein</fullName>
    </submittedName>
</protein>
<sequence length="55" mass="5550">MDKRTLVVGVHGVVALGLVAFGAYRVSRGAVVPGVLNVVMAGVVVAVGRYVADIA</sequence>
<gene>
    <name evidence="2" type="ORF">ACFSBJ_00865</name>
</gene>
<name>A0ABD6CTY9_9EURY</name>